<gene>
    <name evidence="3" type="ORF">PENTCL1PPCAC_3881</name>
</gene>
<dbReference type="CDD" id="cd00037">
    <property type="entry name" value="CLECT"/>
    <property type="match status" value="1"/>
</dbReference>
<dbReference type="PANTHER" id="PTHR22991">
    <property type="entry name" value="PROTEIN CBG13490"/>
    <property type="match status" value="1"/>
</dbReference>
<organism evidence="3 4">
    <name type="scientific">Pristionchus entomophagus</name>
    <dbReference type="NCBI Taxonomy" id="358040"/>
    <lineage>
        <taxon>Eukaryota</taxon>
        <taxon>Metazoa</taxon>
        <taxon>Ecdysozoa</taxon>
        <taxon>Nematoda</taxon>
        <taxon>Chromadorea</taxon>
        <taxon>Rhabditida</taxon>
        <taxon>Rhabditina</taxon>
        <taxon>Diplogasteromorpha</taxon>
        <taxon>Diplogasteroidea</taxon>
        <taxon>Neodiplogasteridae</taxon>
        <taxon>Pristionchus</taxon>
    </lineage>
</organism>
<dbReference type="Proteomes" id="UP001432027">
    <property type="component" value="Unassembled WGS sequence"/>
</dbReference>
<evidence type="ECO:0000313" key="4">
    <source>
        <dbReference type="Proteomes" id="UP001432027"/>
    </source>
</evidence>
<evidence type="ECO:0000259" key="2">
    <source>
        <dbReference type="PROSITE" id="PS50041"/>
    </source>
</evidence>
<dbReference type="InterPro" id="IPR016186">
    <property type="entry name" value="C-type_lectin-like/link_sf"/>
</dbReference>
<comment type="caution">
    <text evidence="3">The sequence shown here is derived from an EMBL/GenBank/DDBJ whole genome shotgun (WGS) entry which is preliminary data.</text>
</comment>
<dbReference type="InterPro" id="IPR016187">
    <property type="entry name" value="CTDL_fold"/>
</dbReference>
<reference evidence="3" key="1">
    <citation type="submission" date="2023-10" db="EMBL/GenBank/DDBJ databases">
        <title>Genome assembly of Pristionchus species.</title>
        <authorList>
            <person name="Yoshida K."/>
            <person name="Sommer R.J."/>
        </authorList>
    </citation>
    <scope>NUCLEOTIDE SEQUENCE</scope>
    <source>
        <strain evidence="3">RS0144</strain>
    </source>
</reference>
<dbReference type="SMART" id="SM00034">
    <property type="entry name" value="CLECT"/>
    <property type="match status" value="1"/>
</dbReference>
<evidence type="ECO:0000313" key="3">
    <source>
        <dbReference type="EMBL" id="GMS81706.1"/>
    </source>
</evidence>
<dbReference type="InterPro" id="IPR001304">
    <property type="entry name" value="C-type_lectin-like"/>
</dbReference>
<dbReference type="Gene3D" id="3.10.100.10">
    <property type="entry name" value="Mannose-Binding Protein A, subunit A"/>
    <property type="match status" value="1"/>
</dbReference>
<feature type="non-terminal residue" evidence="3">
    <location>
        <position position="1"/>
    </location>
</feature>
<dbReference type="SUPFAM" id="SSF56436">
    <property type="entry name" value="C-type lectin-like"/>
    <property type="match status" value="1"/>
</dbReference>
<keyword evidence="1" id="KW-1015">Disulfide bond</keyword>
<accession>A0AAV5SED6</accession>
<evidence type="ECO:0000256" key="1">
    <source>
        <dbReference type="ARBA" id="ARBA00023157"/>
    </source>
</evidence>
<feature type="non-terminal residue" evidence="3">
    <location>
        <position position="116"/>
    </location>
</feature>
<name>A0AAV5SED6_9BILA</name>
<dbReference type="EMBL" id="BTSX01000001">
    <property type="protein sequence ID" value="GMS81706.1"/>
    <property type="molecule type" value="Genomic_DNA"/>
</dbReference>
<proteinExistence type="predicted"/>
<protein>
    <recommendedName>
        <fullName evidence="2">C-type lectin domain-containing protein</fullName>
    </recommendedName>
</protein>
<dbReference type="PROSITE" id="PS50041">
    <property type="entry name" value="C_TYPE_LECTIN_2"/>
    <property type="match status" value="1"/>
</dbReference>
<keyword evidence="4" id="KW-1185">Reference proteome</keyword>
<dbReference type="InterPro" id="IPR050976">
    <property type="entry name" value="Snaclec"/>
</dbReference>
<feature type="domain" description="C-type lectin" evidence="2">
    <location>
        <begin position="1"/>
        <end position="109"/>
    </location>
</feature>
<dbReference type="Pfam" id="PF00059">
    <property type="entry name" value="Lectin_C"/>
    <property type="match status" value="1"/>
</dbReference>
<dbReference type="AlphaFoldDB" id="A0AAV5SED6"/>
<dbReference type="PANTHER" id="PTHR22991:SF40">
    <property type="entry name" value="PROTEIN CBG13490"/>
    <property type="match status" value="1"/>
</dbReference>
<sequence length="116" mass="13040">CFQVFGNVFIPFADAEKFCLDNGGHLASLHDDKTADFIRRTAVSQIVLVPIFIGFERQKSRECEWAWTIRQMRCSQGLSAGNCTVIHVESTLGFWSAESCDVPKPFVCQRKKGTAH</sequence>